<dbReference type="PANTHER" id="PTHR13578">
    <property type="entry name" value="ADDITIONAL SEX COMBS LIKE PROTEIN ASXL"/>
    <property type="match status" value="1"/>
</dbReference>
<reference evidence="10 11" key="1">
    <citation type="submission" date="2024-02" db="EMBL/GenBank/DDBJ databases">
        <authorList>
            <person name="Daric V."/>
            <person name="Darras S."/>
        </authorList>
    </citation>
    <scope>NUCLEOTIDE SEQUENCE [LARGE SCALE GENOMIC DNA]</scope>
</reference>
<feature type="compositionally biased region" description="Polar residues" evidence="8">
    <location>
        <begin position="118"/>
        <end position="129"/>
    </location>
</feature>
<sequence>MMKSNRLSKKRKKNDRTWAEAATLAIQMSPTKVLGIRQILRTIHEKCLKEISMNKAAENVLTTMLNHHAQLPNCPFYRVKGRIGLYALKESWLKQNAEVVPDQQSSDISSDKCEENLENGNAKVSSQSITAETELTNGDVREAHAFSIQGRAVSLDQNKRMGFLNADVYTRNNSLCRNSPPVSSNAKHNPQTQATYNRSRQTTGRQHAAITRSNSFYNIYNSNYSSKNNSSLDLETPSSILVNANMRTLVNRETFAMLPSSYRYKLTTLLPACDQVLSNIADNNQKILVPSETALTNEFFTQAVQEWRERLSDGEFTRETQSRIVQEIAKERSKIDPWKEKFFEEYYGQKQVPSKRLRSRSQNLAAETGHQMRDLGMEAQMALFAHLRPELEKSENSGDSDQEICISDEDLFEISQARKTKTCNKNFHMRTMPVASTFKKNLSYAERIARTKLANSKISKYRTTNSPMGLKKRPVLGTKTSQMRRKDGYSKKSARFSSSAIIMKPSRAFSALVRCAAHDATNRLSEADSLNENRLDLNEDDGDHKILHVRRRSENGSAIADHSYTSALWQEKSSTYSNNNNHTVPSRSSTTLILCPRGDLVNSTIATFQTENFTTKQKNEKQPATAGTVEERSNAQLYPSVSKSQDFGFKVVKTTDTTASSDTERVLSLCARPLTPESFVTGCAKAPNAFIGNIKQAPSPLTLDANVDSPTSISKKEAVKAEVPLSTKDNDSKDISNIFSPLIQPAKMLPSSCYIVKTNPSDSICATSDVQSTCSSSSTTAKETTINKVKQTSAVGMTSLSTTTLHSGTSPIAHTVERAEAPTCVAISVPQSIAPIPQHSKFNTQPPFPIRPSTSQNSPRMNFSPAGNSPLVPGRFSLVGTKRPLAPSPGAFSSPSSPARWSSASNSPPPVKKTRTLAEIKAQMKAKRAAAAAAAAASVRPPVTSQPHGVVAANSQSHIFNATTFPVYFPMVTDPNTVTPANTIATPLRPNSAAYVRLPNTGTLPLERVQWVSHNDTAVNNQSAAPAFQNTAPMPANITLKKPPTALVDIKTEPKPLVEKHEKLQSSPPGGKPSGKSKITLKIKAAGSAISLKVDADVIKKEMKRSSPLPSSNDDDSSSDDTNSEDSDSGRKLRHAHRGPIRLPRPVSQIRSPDSETSASKSRWVSPELDTGQEKDNGSKNLSISERQTHVLSPALLVKPAPVFGVPPFNVNLKPVTSTESSVGSFATSSLFQSKTLSLFCDKPVSGTWSANKIVADSKFQASKLPTSTLPQKQFGDNSSPKYRSTSKGKNMQDLAASRTRIIHSDSADDDAESSDEEDPADSTISTTTASENDKASDSDDCTRHVTRWEPPQSGATGVVAVPRQTNADSSDEIKPNLPVPPPVVATNKQSTPGS</sequence>
<feature type="domain" description="DEUBAD" evidence="9">
    <location>
        <begin position="237"/>
        <end position="352"/>
    </location>
</feature>
<keyword evidence="6" id="KW-0804">Transcription</keyword>
<evidence type="ECO:0000313" key="10">
    <source>
        <dbReference type="EMBL" id="CAK8691355.1"/>
    </source>
</evidence>
<evidence type="ECO:0000256" key="7">
    <source>
        <dbReference type="ARBA" id="ARBA00023242"/>
    </source>
</evidence>
<evidence type="ECO:0000256" key="6">
    <source>
        <dbReference type="ARBA" id="ARBA00023163"/>
    </source>
</evidence>
<feature type="compositionally biased region" description="Acidic residues" evidence="8">
    <location>
        <begin position="1308"/>
        <end position="1321"/>
    </location>
</feature>
<evidence type="ECO:0000256" key="2">
    <source>
        <dbReference type="ARBA" id="ARBA00022723"/>
    </source>
</evidence>
<evidence type="ECO:0000259" key="9">
    <source>
        <dbReference type="PROSITE" id="PS51916"/>
    </source>
</evidence>
<comment type="subcellular location">
    <subcellularLocation>
        <location evidence="1">Nucleus</location>
    </subcellularLocation>
</comment>
<feature type="compositionally biased region" description="Polar residues" evidence="8">
    <location>
        <begin position="1265"/>
        <end position="1290"/>
    </location>
</feature>
<feature type="compositionally biased region" description="Polar residues" evidence="8">
    <location>
        <begin position="1149"/>
        <end position="1163"/>
    </location>
</feature>
<organism evidence="10 11">
    <name type="scientific">Clavelina lepadiformis</name>
    <name type="common">Light-bulb sea squirt</name>
    <name type="synonym">Ascidia lepadiformis</name>
    <dbReference type="NCBI Taxonomy" id="159417"/>
    <lineage>
        <taxon>Eukaryota</taxon>
        <taxon>Metazoa</taxon>
        <taxon>Chordata</taxon>
        <taxon>Tunicata</taxon>
        <taxon>Ascidiacea</taxon>
        <taxon>Aplousobranchia</taxon>
        <taxon>Clavelinidae</taxon>
        <taxon>Clavelina</taxon>
    </lineage>
</organism>
<feature type="compositionally biased region" description="Low complexity" evidence="8">
    <location>
        <begin position="884"/>
        <end position="906"/>
    </location>
</feature>
<dbReference type="PANTHER" id="PTHR13578:SF20">
    <property type="entry name" value="POLYCOMB PROTEIN ASX"/>
    <property type="match status" value="1"/>
</dbReference>
<dbReference type="InterPro" id="IPR028020">
    <property type="entry name" value="ASX_DEUBAD_dom"/>
</dbReference>
<dbReference type="Pfam" id="PF13919">
    <property type="entry name" value="ASXH"/>
    <property type="match status" value="1"/>
</dbReference>
<evidence type="ECO:0000256" key="3">
    <source>
        <dbReference type="ARBA" id="ARBA00022771"/>
    </source>
</evidence>
<evidence type="ECO:0000313" key="11">
    <source>
        <dbReference type="Proteomes" id="UP001642483"/>
    </source>
</evidence>
<feature type="region of interest" description="Disordered" evidence="8">
    <location>
        <begin position="1102"/>
        <end position="1186"/>
    </location>
</feature>
<protein>
    <recommendedName>
        <fullName evidence="9">DEUBAD domain-containing protein</fullName>
    </recommendedName>
</protein>
<evidence type="ECO:0000256" key="5">
    <source>
        <dbReference type="ARBA" id="ARBA00023015"/>
    </source>
</evidence>
<evidence type="ECO:0000256" key="4">
    <source>
        <dbReference type="ARBA" id="ARBA00022833"/>
    </source>
</evidence>
<feature type="region of interest" description="Disordered" evidence="8">
    <location>
        <begin position="1054"/>
        <end position="1077"/>
    </location>
</feature>
<feature type="region of interest" description="Disordered" evidence="8">
    <location>
        <begin position="838"/>
        <end position="913"/>
    </location>
</feature>
<evidence type="ECO:0000256" key="1">
    <source>
        <dbReference type="ARBA" id="ARBA00004123"/>
    </source>
</evidence>
<comment type="caution">
    <text evidence="10">The sequence shown here is derived from an EMBL/GenBank/DDBJ whole genome shotgun (WGS) entry which is preliminary data.</text>
</comment>
<keyword evidence="7" id="KW-0539">Nucleus</keyword>
<feature type="region of interest" description="Disordered" evidence="8">
    <location>
        <begin position="1265"/>
        <end position="1395"/>
    </location>
</feature>
<keyword evidence="5" id="KW-0805">Transcription regulation</keyword>
<proteinExistence type="predicted"/>
<feature type="region of interest" description="Disordered" evidence="8">
    <location>
        <begin position="103"/>
        <end position="129"/>
    </location>
</feature>
<feature type="compositionally biased region" description="Polar residues" evidence="8">
    <location>
        <begin position="852"/>
        <end position="867"/>
    </location>
</feature>
<dbReference type="Proteomes" id="UP001642483">
    <property type="component" value="Unassembled WGS sequence"/>
</dbReference>
<feature type="compositionally biased region" description="Acidic residues" evidence="8">
    <location>
        <begin position="1113"/>
        <end position="1127"/>
    </location>
</feature>
<dbReference type="EMBL" id="CAWYQH010000119">
    <property type="protein sequence ID" value="CAK8691355.1"/>
    <property type="molecule type" value="Genomic_DNA"/>
</dbReference>
<keyword evidence="11" id="KW-1185">Reference proteome</keyword>
<dbReference type="InterPro" id="IPR024811">
    <property type="entry name" value="ASX/ASX-like"/>
</dbReference>
<keyword evidence="2" id="KW-0479">Metal-binding</keyword>
<dbReference type="PROSITE" id="PS51916">
    <property type="entry name" value="DEUBAD"/>
    <property type="match status" value="1"/>
</dbReference>
<evidence type="ECO:0000256" key="8">
    <source>
        <dbReference type="SAM" id="MobiDB-lite"/>
    </source>
</evidence>
<keyword evidence="4" id="KW-0862">Zinc</keyword>
<keyword evidence="3" id="KW-0863">Zinc-finger</keyword>
<feature type="compositionally biased region" description="Polar residues" evidence="8">
    <location>
        <begin position="177"/>
        <end position="205"/>
    </location>
</feature>
<feature type="region of interest" description="Disordered" evidence="8">
    <location>
        <begin position="177"/>
        <end position="207"/>
    </location>
</feature>
<accession>A0ABP0GHX4</accession>
<feature type="compositionally biased region" description="Basic and acidic residues" evidence="8">
    <location>
        <begin position="1332"/>
        <end position="1348"/>
    </location>
</feature>
<dbReference type="InterPro" id="IPR044867">
    <property type="entry name" value="DEUBAD_dom"/>
</dbReference>
<feature type="compositionally biased region" description="Low complexity" evidence="8">
    <location>
        <begin position="1066"/>
        <end position="1077"/>
    </location>
</feature>
<name>A0ABP0GHX4_CLALP</name>
<gene>
    <name evidence="10" type="ORF">CVLEPA_LOCUS23919</name>
</gene>
<feature type="compositionally biased region" description="Basic and acidic residues" evidence="8">
    <location>
        <begin position="1054"/>
        <end position="1064"/>
    </location>
</feature>